<dbReference type="InterPro" id="IPR018060">
    <property type="entry name" value="HTH_AraC"/>
</dbReference>
<dbReference type="InterPro" id="IPR009057">
    <property type="entry name" value="Homeodomain-like_sf"/>
</dbReference>
<dbReference type="SMART" id="SM00342">
    <property type="entry name" value="HTH_ARAC"/>
    <property type="match status" value="1"/>
</dbReference>
<keyword evidence="2" id="KW-0238">DNA-binding</keyword>
<evidence type="ECO:0000256" key="3">
    <source>
        <dbReference type="ARBA" id="ARBA00023163"/>
    </source>
</evidence>
<dbReference type="InterPro" id="IPR035965">
    <property type="entry name" value="PAS-like_dom_sf"/>
</dbReference>
<feature type="domain" description="HTH araC/xylS-type" evidence="4">
    <location>
        <begin position="132"/>
        <end position="230"/>
    </location>
</feature>
<dbReference type="Proteomes" id="UP000737171">
    <property type="component" value="Unassembled WGS sequence"/>
</dbReference>
<evidence type="ECO:0000256" key="2">
    <source>
        <dbReference type="ARBA" id="ARBA00023125"/>
    </source>
</evidence>
<comment type="caution">
    <text evidence="5">The sequence shown here is derived from an EMBL/GenBank/DDBJ whole genome shotgun (WGS) entry which is preliminary data.</text>
</comment>
<dbReference type="EMBL" id="JABRWJ010000003">
    <property type="protein sequence ID" value="NRF67349.1"/>
    <property type="molecule type" value="Genomic_DNA"/>
</dbReference>
<evidence type="ECO:0000259" key="4">
    <source>
        <dbReference type="PROSITE" id="PS01124"/>
    </source>
</evidence>
<protein>
    <submittedName>
        <fullName evidence="5">AraC family transcriptional regulator</fullName>
    </submittedName>
</protein>
<accession>A0ABX2EFE7</accession>
<dbReference type="PRINTS" id="PR00032">
    <property type="entry name" value="HTHARAC"/>
</dbReference>
<dbReference type="InterPro" id="IPR020449">
    <property type="entry name" value="Tscrpt_reg_AraC-type_HTH"/>
</dbReference>
<proteinExistence type="predicted"/>
<evidence type="ECO:0000313" key="5">
    <source>
        <dbReference type="EMBL" id="NRF67349.1"/>
    </source>
</evidence>
<evidence type="ECO:0000256" key="1">
    <source>
        <dbReference type="ARBA" id="ARBA00023015"/>
    </source>
</evidence>
<dbReference type="InterPro" id="IPR018062">
    <property type="entry name" value="HTH_AraC-typ_CS"/>
</dbReference>
<dbReference type="Pfam" id="PF12833">
    <property type="entry name" value="HTH_18"/>
    <property type="match status" value="1"/>
</dbReference>
<organism evidence="5 6">
    <name type="scientific">Pseudaquabacterium terrae</name>
    <dbReference type="NCBI Taxonomy" id="2732868"/>
    <lineage>
        <taxon>Bacteria</taxon>
        <taxon>Pseudomonadati</taxon>
        <taxon>Pseudomonadota</taxon>
        <taxon>Betaproteobacteria</taxon>
        <taxon>Burkholderiales</taxon>
        <taxon>Sphaerotilaceae</taxon>
        <taxon>Pseudaquabacterium</taxon>
    </lineage>
</organism>
<reference evidence="5 6" key="1">
    <citation type="submission" date="2020-05" db="EMBL/GenBank/DDBJ databases">
        <title>Aquincola sp. isolate from soil.</title>
        <authorList>
            <person name="Han J."/>
            <person name="Kim D.-U."/>
        </authorList>
    </citation>
    <scope>NUCLEOTIDE SEQUENCE [LARGE SCALE GENOMIC DNA]</scope>
    <source>
        <strain evidence="5 6">S2</strain>
    </source>
</reference>
<dbReference type="SUPFAM" id="SSF46689">
    <property type="entry name" value="Homeodomain-like"/>
    <property type="match status" value="2"/>
</dbReference>
<dbReference type="RefSeq" id="WP_173122467.1">
    <property type="nucleotide sequence ID" value="NZ_JABRWJ010000003.1"/>
</dbReference>
<dbReference type="Gene3D" id="3.30.450.20">
    <property type="entry name" value="PAS domain"/>
    <property type="match status" value="1"/>
</dbReference>
<dbReference type="Gene3D" id="1.10.10.60">
    <property type="entry name" value="Homeodomain-like"/>
    <property type="match status" value="1"/>
</dbReference>
<dbReference type="PROSITE" id="PS01124">
    <property type="entry name" value="HTH_ARAC_FAMILY_2"/>
    <property type="match status" value="1"/>
</dbReference>
<dbReference type="Pfam" id="PF08448">
    <property type="entry name" value="PAS_4"/>
    <property type="match status" value="1"/>
</dbReference>
<dbReference type="PANTHER" id="PTHR46796:SF13">
    <property type="entry name" value="HTH-TYPE TRANSCRIPTIONAL ACTIVATOR RHAS"/>
    <property type="match status" value="1"/>
</dbReference>
<name>A0ABX2EFE7_9BURK</name>
<dbReference type="InterPro" id="IPR050204">
    <property type="entry name" value="AraC_XylS_family_regulators"/>
</dbReference>
<keyword evidence="1" id="KW-0805">Transcription regulation</keyword>
<keyword evidence="6" id="KW-1185">Reference proteome</keyword>
<sequence length="233" mass="25769">MLSLDEARTLFDACPDVVFFAKDRLGRYTGANRTLLQRLGLADESALLGRTPRELFPEPLGASYHAQDLAVIASGRPLLDELERHLFPNHAHGWCLTRKLPLQRAGRTVGVIGISRDLPLSAQSAHVIGRLQRVIEHVQATFASEIRIGDLAAMAHLSVAQFERQFARVMQITPKRWLISVRLEAAMRALEAGGESVAAIAQASGFADHSAFTRSFRKHVGLTPTQYQQATRR</sequence>
<evidence type="ECO:0000313" key="6">
    <source>
        <dbReference type="Proteomes" id="UP000737171"/>
    </source>
</evidence>
<dbReference type="SUPFAM" id="SSF55785">
    <property type="entry name" value="PYP-like sensor domain (PAS domain)"/>
    <property type="match status" value="1"/>
</dbReference>
<dbReference type="InterPro" id="IPR013656">
    <property type="entry name" value="PAS_4"/>
</dbReference>
<keyword evidence="3" id="KW-0804">Transcription</keyword>
<gene>
    <name evidence="5" type="ORF">HLB44_10170</name>
</gene>
<dbReference type="PROSITE" id="PS00041">
    <property type="entry name" value="HTH_ARAC_FAMILY_1"/>
    <property type="match status" value="1"/>
</dbReference>
<dbReference type="PANTHER" id="PTHR46796">
    <property type="entry name" value="HTH-TYPE TRANSCRIPTIONAL ACTIVATOR RHAS-RELATED"/>
    <property type="match status" value="1"/>
</dbReference>